<reference evidence="3 4" key="1">
    <citation type="submission" date="2019-04" db="EMBL/GenBank/DDBJ databases">
        <title>Alteromonas portus sp. nov., an alginate lyase-excreting marine bacterium.</title>
        <authorList>
            <person name="Huang H."/>
            <person name="Mo K."/>
            <person name="Bao S."/>
        </authorList>
    </citation>
    <scope>NUCLEOTIDE SEQUENCE [LARGE SCALE GENOMIC DNA]</scope>
    <source>
        <strain evidence="3 4">HB161718</strain>
    </source>
</reference>
<dbReference type="InterPro" id="IPR046524">
    <property type="entry name" value="DUF6701"/>
</dbReference>
<dbReference type="AlphaFoldDB" id="A0A4U0ZF50"/>
<organism evidence="3 4">
    <name type="scientific">Alteromonas portus</name>
    <dbReference type="NCBI Taxonomy" id="2565549"/>
    <lineage>
        <taxon>Bacteria</taxon>
        <taxon>Pseudomonadati</taxon>
        <taxon>Pseudomonadota</taxon>
        <taxon>Gammaproteobacteria</taxon>
        <taxon>Alteromonadales</taxon>
        <taxon>Alteromonadaceae</taxon>
        <taxon>Alteromonas/Salinimonas group</taxon>
        <taxon>Alteromonas</taxon>
    </lineage>
</organism>
<keyword evidence="4" id="KW-1185">Reference proteome</keyword>
<proteinExistence type="predicted"/>
<evidence type="ECO:0000313" key="3">
    <source>
        <dbReference type="EMBL" id="TKB01963.1"/>
    </source>
</evidence>
<feature type="chain" id="PRO_5020323750" evidence="1">
    <location>
        <begin position="26"/>
        <end position="1249"/>
    </location>
</feature>
<dbReference type="Pfam" id="PF20419">
    <property type="entry name" value="DUF6701"/>
    <property type="match status" value="1"/>
</dbReference>
<evidence type="ECO:0000259" key="2">
    <source>
        <dbReference type="Pfam" id="PF20419"/>
    </source>
</evidence>
<dbReference type="RefSeq" id="WP_136783086.1">
    <property type="nucleotide sequence ID" value="NZ_SWCO01000009.1"/>
</dbReference>
<gene>
    <name evidence="3" type="ORF">E5672_15805</name>
</gene>
<dbReference type="EMBL" id="SWCO01000009">
    <property type="protein sequence ID" value="TKB01963.1"/>
    <property type="molecule type" value="Genomic_DNA"/>
</dbReference>
<evidence type="ECO:0000256" key="1">
    <source>
        <dbReference type="SAM" id="SignalP"/>
    </source>
</evidence>
<feature type="domain" description="DUF6701" evidence="2">
    <location>
        <begin position="670"/>
        <end position="1245"/>
    </location>
</feature>
<accession>A0A4U0ZF50</accession>
<name>A0A4U0ZF50_9ALTE</name>
<protein>
    <submittedName>
        <fullName evidence="3">Agglutinin biogenesis protein MshQ</fullName>
    </submittedName>
</protein>
<sequence length="1249" mass="133455">MTFRKSLVRLFLAFLLFIPALPVLAVPQIEGRFIELQNTYNKAEWTTISFSQVYDEPPAVFMLSTNQGGNPAIVKIRNVTRTGFEALPLEPSGEDGPHITMGGHYLAIAYGVHEFPDGDIVEVGKMELDATTIQASVNSPWYEPNGPLRVGEEDARYAQVPLQTDFGEKPVFFHSLQTVNNQVDVRGEAPPDTYLLPYLTVAAKYDAIGSNAQPPIPQLSQAYFVALEASETLYEPVTRTETLAYMATTEGDGRVFFDDNGVQVDWEAFFADNQIVGWSDRCTYNFYRNNYAQTPLVAASKISRNGGDGGWLRSCGVNSTRLGLRVDEDRSLDNERNHDPEDASIIAMTSEFVFSGEFPSCEVAFPGALATFGGSEIYLGANSRVFDDNGGVLTTLGVDSDADSAATFPKCGENAVACFPSNTDALSESQARAIPSITIDDSGPEIAPGDLAGDYYFSRTTVNMGLGIYNVIAPTRIYIDDPGDNPLGVSTIFSMVNASINVADGAYLAIYVNGDVVIDGSNPHAVVLATGSITFVNVSGETIVGSFTAGAGIESRAALSVQETTVPNNIPGICGREVIEVLNHYRFELADNSGSSCAAKEVTLKACADVNCDLLYSQSATVGLLPSSNNYTWSPSDSVTFIGQTSLTIDSLNGSDPTLATSGETPSSQLRCFIGGSEVNLNSCKINFEADGLTFKNLTDNNETLLTQLSGKPSDVGFNGKQYAIEACGDTDLLRNKLVDVELNYNCGSASTCSNKLVFENNGNEYELGTSSDTFQLQFDDNSQAIFSIQYPDAGELSLSAEIADRSPISGSSNTFIVRPFGFALDILDDAGNTTNPNGYANSANDSLLKLTGEDFILGIKSVQWVDGEDANDDGIPDNYAQLLNNRTAEHFSGSVSLSPTTSLPAGGSTGTLAGAESGVIFDNESELNVALNYSEVGIISIAATSNYLASSTVTGLAANVGRFAPSNFTLSGEVTPACSVNDNFTYFGQPIPSVTYTLAATNHLGSVTQNYFAGFDKLNVMGLEVAYGAPLTRLDRLINDDTGTWPQSGATGVLSIVDNDVTFTRLGSSTTDTDGPFEDTSLVLTFASSLVDGATVNGISCTSDCVVTIDSDLTFAYGRATLINNYGGADEALLLPLRTQYWDGQAWRINAYDSCTDFAHANIIDASGELISSENGTLSEGAYVTSEGMRLSSPNGAGNYPVTYTPDAWLLWDWDGDGETDNPPSATLTYGVYRGNDNIIYKREQINN</sequence>
<evidence type="ECO:0000313" key="4">
    <source>
        <dbReference type="Proteomes" id="UP000305471"/>
    </source>
</evidence>
<comment type="caution">
    <text evidence="3">The sequence shown here is derived from an EMBL/GenBank/DDBJ whole genome shotgun (WGS) entry which is preliminary data.</text>
</comment>
<feature type="signal peptide" evidence="1">
    <location>
        <begin position="1"/>
        <end position="25"/>
    </location>
</feature>
<dbReference type="Proteomes" id="UP000305471">
    <property type="component" value="Unassembled WGS sequence"/>
</dbReference>
<keyword evidence="1" id="KW-0732">Signal</keyword>
<dbReference type="OrthoDB" id="9790247at2"/>